<dbReference type="Gene3D" id="2.40.50.140">
    <property type="entry name" value="Nucleic acid-binding proteins"/>
    <property type="match status" value="1"/>
</dbReference>
<accession>A0A2H0UCK4</accession>
<dbReference type="InterPro" id="IPR011114">
    <property type="entry name" value="RuvA_C"/>
</dbReference>
<dbReference type="HAMAP" id="MF_00031">
    <property type="entry name" value="DNA_HJ_migration_RuvA"/>
    <property type="match status" value="1"/>
</dbReference>
<comment type="function">
    <text evidence="6">The RuvA-RuvB-RuvC complex processes Holliday junction (HJ) DNA during genetic recombination and DNA repair, while the RuvA-RuvB complex plays an important role in the rescue of blocked DNA replication forks via replication fork reversal (RFR). RuvA specifically binds to HJ cruciform DNA, conferring on it an open structure. The RuvB hexamer acts as an ATP-dependent pump, pulling dsDNA into and through the RuvAB complex. HJ branch migration allows RuvC to scan DNA until it finds its consensus sequence, where it cleaves and resolves the cruciform DNA.</text>
</comment>
<evidence type="ECO:0000256" key="6">
    <source>
        <dbReference type="HAMAP-Rule" id="MF_00031"/>
    </source>
</evidence>
<dbReference type="Pfam" id="PF07499">
    <property type="entry name" value="RuvA_C"/>
    <property type="match status" value="1"/>
</dbReference>
<dbReference type="GO" id="GO:0048476">
    <property type="term" value="C:Holliday junction resolvase complex"/>
    <property type="evidence" value="ECO:0007669"/>
    <property type="project" value="UniProtKB-UniRule"/>
</dbReference>
<dbReference type="GO" id="GO:0009378">
    <property type="term" value="F:four-way junction helicase activity"/>
    <property type="evidence" value="ECO:0007669"/>
    <property type="project" value="InterPro"/>
</dbReference>
<comment type="domain">
    <text evidence="6">Has three domains with a flexible linker between the domains II and III and assumes an 'L' shape. Domain III is highly mobile and contacts RuvB.</text>
</comment>
<evidence type="ECO:0000313" key="8">
    <source>
        <dbReference type="EMBL" id="PIR84153.1"/>
    </source>
</evidence>
<keyword evidence="4 6" id="KW-0233">DNA recombination</keyword>
<gene>
    <name evidence="6 8" type="primary">ruvA</name>
    <name evidence="8" type="ORF">COU18_00140</name>
</gene>
<dbReference type="InterPro" id="IPR012340">
    <property type="entry name" value="NA-bd_OB-fold"/>
</dbReference>
<keyword evidence="3 6" id="KW-0238">DNA-binding</keyword>
<dbReference type="InterPro" id="IPR010994">
    <property type="entry name" value="RuvA_2-like"/>
</dbReference>
<dbReference type="GO" id="GO:0006281">
    <property type="term" value="P:DNA repair"/>
    <property type="evidence" value="ECO:0007669"/>
    <property type="project" value="UniProtKB-UniRule"/>
</dbReference>
<comment type="subunit">
    <text evidence="6">Homotetramer. Forms an RuvA(8)-RuvB(12)-Holliday junction (HJ) complex. HJ DNA is sandwiched between 2 RuvA tetramers; dsDNA enters through RuvA and exits via RuvB. An RuvB hexamer assembles on each DNA strand where it exits the tetramer. Each RuvB hexamer is contacted by two RuvA subunits (via domain III) on 2 adjacent RuvB subunits; this complex drives branch migration. In the full resolvosome a probable DNA-RuvA(4)-RuvB(12)-RuvC(2) complex forms which resolves the HJ.</text>
</comment>
<dbReference type="InterPro" id="IPR000085">
    <property type="entry name" value="RuvA"/>
</dbReference>
<dbReference type="NCBIfam" id="TIGR00084">
    <property type="entry name" value="ruvA"/>
    <property type="match status" value="1"/>
</dbReference>
<dbReference type="Gene3D" id="1.10.150.20">
    <property type="entry name" value="5' to 3' exonuclease, C-terminal subdomain"/>
    <property type="match status" value="1"/>
</dbReference>
<dbReference type="InterPro" id="IPR013849">
    <property type="entry name" value="DNA_helicase_Holl-junc_RuvA_I"/>
</dbReference>
<dbReference type="InterPro" id="IPR036267">
    <property type="entry name" value="RuvA_C_sf"/>
</dbReference>
<evidence type="ECO:0000256" key="3">
    <source>
        <dbReference type="ARBA" id="ARBA00023125"/>
    </source>
</evidence>
<evidence type="ECO:0000259" key="7">
    <source>
        <dbReference type="SMART" id="SM00278"/>
    </source>
</evidence>
<evidence type="ECO:0000256" key="1">
    <source>
        <dbReference type="ARBA" id="ARBA00022490"/>
    </source>
</evidence>
<protein>
    <recommendedName>
        <fullName evidence="6">Holliday junction branch migration complex subunit RuvA</fullName>
    </recommendedName>
</protein>
<evidence type="ECO:0000256" key="5">
    <source>
        <dbReference type="ARBA" id="ARBA00023204"/>
    </source>
</evidence>
<evidence type="ECO:0000313" key="9">
    <source>
        <dbReference type="Proteomes" id="UP000231192"/>
    </source>
</evidence>
<keyword evidence="5 6" id="KW-0234">DNA repair</keyword>
<comment type="subcellular location">
    <subcellularLocation>
        <location evidence="6">Cytoplasm</location>
    </subcellularLocation>
</comment>
<dbReference type="Pfam" id="PF01330">
    <property type="entry name" value="RuvA_N"/>
    <property type="match status" value="1"/>
</dbReference>
<feature type="domain" description="Helix-hairpin-helix DNA-binding motif class 1" evidence="7">
    <location>
        <begin position="72"/>
        <end position="91"/>
    </location>
</feature>
<dbReference type="GO" id="GO:0000400">
    <property type="term" value="F:four-way junction DNA binding"/>
    <property type="evidence" value="ECO:0007669"/>
    <property type="project" value="UniProtKB-UniRule"/>
</dbReference>
<dbReference type="SUPFAM" id="SSF47781">
    <property type="entry name" value="RuvA domain 2-like"/>
    <property type="match status" value="1"/>
</dbReference>
<dbReference type="GO" id="GO:0006310">
    <property type="term" value="P:DNA recombination"/>
    <property type="evidence" value="ECO:0007669"/>
    <property type="project" value="UniProtKB-UniRule"/>
</dbReference>
<proteinExistence type="inferred from homology"/>
<dbReference type="InterPro" id="IPR003583">
    <property type="entry name" value="Hlx-hairpin-Hlx_DNA-bd_motif"/>
</dbReference>
<dbReference type="CDD" id="cd14332">
    <property type="entry name" value="UBA_RuvA_C"/>
    <property type="match status" value="1"/>
</dbReference>
<comment type="caution">
    <text evidence="6">Lacks conserved residue(s) required for the propagation of feature annotation.</text>
</comment>
<dbReference type="GO" id="GO:0005524">
    <property type="term" value="F:ATP binding"/>
    <property type="evidence" value="ECO:0007669"/>
    <property type="project" value="InterPro"/>
</dbReference>
<reference evidence="9" key="1">
    <citation type="submission" date="2017-09" db="EMBL/GenBank/DDBJ databases">
        <title>Depth-based differentiation of microbial function through sediment-hosted aquifers and enrichment of novel symbionts in the deep terrestrial subsurface.</title>
        <authorList>
            <person name="Probst A.J."/>
            <person name="Ladd B."/>
            <person name="Jarett J.K."/>
            <person name="Geller-Mcgrath D.E."/>
            <person name="Sieber C.M.K."/>
            <person name="Emerson J.B."/>
            <person name="Anantharaman K."/>
            <person name="Thomas B.C."/>
            <person name="Malmstrom R."/>
            <person name="Stieglmeier M."/>
            <person name="Klingl A."/>
            <person name="Woyke T."/>
            <person name="Ryan C.M."/>
            <person name="Banfield J.F."/>
        </authorList>
    </citation>
    <scope>NUCLEOTIDE SEQUENCE [LARGE SCALE GENOMIC DNA]</scope>
</reference>
<dbReference type="SUPFAM" id="SSF46929">
    <property type="entry name" value="DNA helicase RuvA subunit, C-terminal domain"/>
    <property type="match status" value="1"/>
</dbReference>
<dbReference type="Pfam" id="PF14520">
    <property type="entry name" value="HHH_5"/>
    <property type="match status" value="1"/>
</dbReference>
<feature type="region of interest" description="Domain III" evidence="6">
    <location>
        <begin position="142"/>
        <end position="191"/>
    </location>
</feature>
<comment type="similarity">
    <text evidence="6">Belongs to the RuvA family.</text>
</comment>
<keyword evidence="2 6" id="KW-0227">DNA damage</keyword>
<feature type="domain" description="Helix-hairpin-helix DNA-binding motif class 1" evidence="7">
    <location>
        <begin position="107"/>
        <end position="126"/>
    </location>
</feature>
<organism evidence="8 9">
    <name type="scientific">Candidatus Kaiserbacteria bacterium CG10_big_fil_rev_8_21_14_0_10_51_14</name>
    <dbReference type="NCBI Taxonomy" id="1974610"/>
    <lineage>
        <taxon>Bacteria</taxon>
        <taxon>Candidatus Kaiseribacteriota</taxon>
    </lineage>
</organism>
<dbReference type="Gene3D" id="1.10.8.10">
    <property type="entry name" value="DNA helicase RuvA subunit, C-terminal domain"/>
    <property type="match status" value="1"/>
</dbReference>
<dbReference type="Proteomes" id="UP000231192">
    <property type="component" value="Unassembled WGS sequence"/>
</dbReference>
<sequence length="191" mass="20454">MIGHLQGITTAVRAGFAIISAQGVGYKVFMTREMLATLKPAEETSMWTHLAVRENGLDLYGFAGEEELRLFELLLTVSGIGPKSGLAIMDIASVETLRNAVAGGNATYLTKVSGIGKKTAEKIVLELRDKVGAITEGSAAALHGDSEALEAMRALGYSQAEARDALRNVGPEIDRPSDRLREALRILGRKE</sequence>
<dbReference type="EMBL" id="PFBK01000002">
    <property type="protein sequence ID" value="PIR84153.1"/>
    <property type="molecule type" value="Genomic_DNA"/>
</dbReference>
<name>A0A2H0UCK4_9BACT</name>
<keyword evidence="1 6" id="KW-0963">Cytoplasm</keyword>
<dbReference type="SMART" id="SM00278">
    <property type="entry name" value="HhH1"/>
    <property type="match status" value="2"/>
</dbReference>
<dbReference type="GO" id="GO:0005737">
    <property type="term" value="C:cytoplasm"/>
    <property type="evidence" value="ECO:0007669"/>
    <property type="project" value="UniProtKB-SubCell"/>
</dbReference>
<dbReference type="AlphaFoldDB" id="A0A2H0UCK4"/>
<dbReference type="GO" id="GO:0009379">
    <property type="term" value="C:Holliday junction helicase complex"/>
    <property type="evidence" value="ECO:0007669"/>
    <property type="project" value="InterPro"/>
</dbReference>
<comment type="caution">
    <text evidence="8">The sequence shown here is derived from an EMBL/GenBank/DDBJ whole genome shotgun (WGS) entry which is preliminary data.</text>
</comment>
<dbReference type="SUPFAM" id="SSF50249">
    <property type="entry name" value="Nucleic acid-binding proteins"/>
    <property type="match status" value="1"/>
</dbReference>
<evidence type="ECO:0000256" key="4">
    <source>
        <dbReference type="ARBA" id="ARBA00023172"/>
    </source>
</evidence>
<evidence type="ECO:0000256" key="2">
    <source>
        <dbReference type="ARBA" id="ARBA00022763"/>
    </source>
</evidence>